<dbReference type="HOGENOM" id="CLU_580290_0_0_1"/>
<name>W9JDG0_FUSOX</name>
<organism evidence="1">
    <name type="scientific">Fusarium oxysporum Fo47</name>
    <dbReference type="NCBI Taxonomy" id="660027"/>
    <lineage>
        <taxon>Eukaryota</taxon>
        <taxon>Fungi</taxon>
        <taxon>Dikarya</taxon>
        <taxon>Ascomycota</taxon>
        <taxon>Pezizomycotina</taxon>
        <taxon>Sordariomycetes</taxon>
        <taxon>Hypocreomycetidae</taxon>
        <taxon>Hypocreales</taxon>
        <taxon>Nectriaceae</taxon>
        <taxon>Fusarium</taxon>
        <taxon>Fusarium oxysporum species complex</taxon>
    </lineage>
</organism>
<dbReference type="InterPro" id="IPR014752">
    <property type="entry name" value="Arrestin-like_C"/>
</dbReference>
<dbReference type="AlphaFoldDB" id="W9JDG0"/>
<reference evidence="1" key="2">
    <citation type="submission" date="2012-06" db="EMBL/GenBank/DDBJ databases">
        <title>Annotation of the Genome Sequence of Fusarium oxysporum Fo47.</title>
        <authorList>
            <consortium name="The Broad Institute Genomics Platform"/>
            <person name="Ma L.-J."/>
            <person name="Corby-Kistler H."/>
            <person name="Broz K."/>
            <person name="Gale L.R."/>
            <person name="Jonkers W."/>
            <person name="O'Donnell K."/>
            <person name="Ploetz R."/>
            <person name="Steinberg C."/>
            <person name="Schwartz D.C."/>
            <person name="VanEtten H."/>
            <person name="Zhou S."/>
            <person name="Young S.K."/>
            <person name="Zeng Q."/>
            <person name="Gargeya S."/>
            <person name="Fitzgerald M."/>
            <person name="Abouelleil A."/>
            <person name="Alvarado L."/>
            <person name="Chapman S.B."/>
            <person name="Gainer-Dewar J."/>
            <person name="Goldberg J."/>
            <person name="Griggs A."/>
            <person name="Gujja S."/>
            <person name="Hansen M."/>
            <person name="Howarth C."/>
            <person name="Imamovic A."/>
            <person name="Ireland A."/>
            <person name="Larimer J."/>
            <person name="McCowan C."/>
            <person name="Murphy C."/>
            <person name="Pearson M."/>
            <person name="Poon T.W."/>
            <person name="Priest M."/>
            <person name="Roberts A."/>
            <person name="Saif S."/>
            <person name="Shea T."/>
            <person name="Sykes S."/>
            <person name="Wortman J."/>
            <person name="Nusbaum C."/>
            <person name="Birren B."/>
        </authorList>
    </citation>
    <scope>NUCLEOTIDE SEQUENCE</scope>
    <source>
        <strain evidence="1">Fo47</strain>
    </source>
</reference>
<evidence type="ECO:0000313" key="1">
    <source>
        <dbReference type="EMBL" id="EWZ28504.1"/>
    </source>
</evidence>
<dbReference type="VEuPathDB" id="FungiDB:FOZG_17815"/>
<dbReference type="Proteomes" id="UP000030766">
    <property type="component" value="Unassembled WGS sequence"/>
</dbReference>
<accession>W9JDG0</accession>
<dbReference type="EMBL" id="JH717923">
    <property type="protein sequence ID" value="EWZ28504.1"/>
    <property type="molecule type" value="Genomic_DNA"/>
</dbReference>
<gene>
    <name evidence="1" type="ORF">FOZG_17815</name>
</gene>
<proteinExistence type="predicted"/>
<dbReference type="Gene3D" id="2.60.40.640">
    <property type="match status" value="1"/>
</dbReference>
<sequence>MAEPPIPRSRMDNLNVDIKLLGRDTLSCVRPTDKLEGRVRVTAKYPLHFTRAEVYLQGIETTIVVAHDGTRRNGGKTFLDVACRPAIPQELSSEVGISEYIYNIPFLFIIPDGSEFAPPTRQMFPPSFNSRNAYFHSWSPIPIPDVSISYSLQIVLTYTLETPSTANPPMTVVMSKPIEFLPYHEVPPLIDTQSFPSDFTLSVRRPLWKSILYGRLGLVTISTKEPSPLAYSSDQTPASTKCEFDITIDCDLAAIRRLRYTTVVVQPVICAKTYYSYEDLPCMLSQNLSTDHDSLHIYKDFQRLDCQTLQNFQWTFSNLKSAADETADYLGESAPPSYDEDASIRRDSNVSSRSSGVSRHWVDTSSSERQYACRLQTSVCVPISPSRRLQATFSSHLVARAYSVLFNISFGGAYASKMDLEVPLQVAYPRPPMSPLQGDGTLLLPAEDEDGADRHRTWGLPLRLHNSGRFNPYNTLSPHGSDMHDSEALPTYDELMR</sequence>
<protein>
    <submittedName>
        <fullName evidence="1">Uncharacterized protein</fullName>
    </submittedName>
</protein>
<reference evidence="1" key="1">
    <citation type="submission" date="2011-06" db="EMBL/GenBank/DDBJ databases">
        <title>The Genome Sequence of Fusarium oxysporum Fo47.</title>
        <authorList>
            <consortium name="The Broad Institute Genome Sequencing Platform"/>
            <person name="Ma L.-J."/>
            <person name="Gale L.R."/>
            <person name="Schwartz D.C."/>
            <person name="Zhou S."/>
            <person name="Corby-Kistler H."/>
            <person name="Young S.K."/>
            <person name="Zeng Q."/>
            <person name="Gargeya S."/>
            <person name="Fitzgerald M."/>
            <person name="Haas B."/>
            <person name="Abouelleil A."/>
            <person name="Alvarado L."/>
            <person name="Arachchi H.M."/>
            <person name="Berlin A."/>
            <person name="Brown A."/>
            <person name="Chapman S.B."/>
            <person name="Chen Z."/>
            <person name="Dunbar C."/>
            <person name="Freedman E."/>
            <person name="Gearin G."/>
            <person name="Gellesch M."/>
            <person name="Goldberg J."/>
            <person name="Griggs A."/>
            <person name="Gujja S."/>
            <person name="Heiman D."/>
            <person name="Howarth C."/>
            <person name="Larson L."/>
            <person name="Lui A."/>
            <person name="MacDonald P.J.P."/>
            <person name="Mehta T."/>
            <person name="Montmayeur A."/>
            <person name="Murphy C."/>
            <person name="Neiman D."/>
            <person name="Pearson M."/>
            <person name="Priest M."/>
            <person name="Roberts A."/>
            <person name="Saif S."/>
            <person name="Shea T."/>
            <person name="Shenoy N."/>
            <person name="Sisk P."/>
            <person name="Stolte C."/>
            <person name="Sykes S."/>
            <person name="Wortman J."/>
            <person name="Nusbaum C."/>
            <person name="Birren B."/>
        </authorList>
    </citation>
    <scope>NUCLEOTIDE SEQUENCE [LARGE SCALE GENOMIC DNA]</scope>
    <source>
        <strain evidence="1">Fo47</strain>
    </source>
</reference>